<comment type="caution">
    <text evidence="2">The sequence shown here is derived from an EMBL/GenBank/DDBJ whole genome shotgun (WGS) entry which is preliminary data.</text>
</comment>
<sequence length="324" mass="35164">MKIKNNLLAMMISATVAAPAFASTIEVSDPLLNTSFPSASGVVVEGDKLFAVGDDSPWLYNMDLDFNILSQDLIKHYPIGDNGRILKKVKPDYEAMEAMDINERPSLVVLGSGSKADVREWAYIISQDKGVKIERYLAPLYKQLYRASGFSGNQELNIEGLAVSEDTAYIFNRGNGGSNIIFGMPLVEFEEYLLGKQDAIEELSTYHVTLPNVQGFEAGLSGATYWNETDSLVFTASVEATGDAYNDGEILGSFVGYVPVGKLSESKSTDLSSYAKSIDKNGKPVITKVESVSITVSTPESIRGVLASDNDDGTSEFFSFSLTK</sequence>
<dbReference type="Proteomes" id="UP000018211">
    <property type="component" value="Unassembled WGS sequence"/>
</dbReference>
<evidence type="ECO:0000256" key="1">
    <source>
        <dbReference type="SAM" id="SignalP"/>
    </source>
</evidence>
<dbReference type="AlphaFoldDB" id="A0AAV2VWZ5"/>
<gene>
    <name evidence="2" type="ORF">VIBNISOn1_770027</name>
</gene>
<reference evidence="2 3" key="1">
    <citation type="journal article" date="2013" name="ISME J.">
        <title>Comparative genomics of pathogenic lineages of Vibrio nigripulchritudo identifies virulence-associated traits.</title>
        <authorList>
            <person name="Goudenege D."/>
            <person name="Labreuche Y."/>
            <person name="Krin E."/>
            <person name="Ansquer D."/>
            <person name="Mangenot S."/>
            <person name="Calteau A."/>
            <person name="Medigue C."/>
            <person name="Mazel D."/>
            <person name="Polz M.F."/>
            <person name="Le Roux F."/>
        </authorList>
    </citation>
    <scope>NUCLEOTIDE SEQUENCE [LARGE SCALE GENOMIC DNA]</scope>
    <source>
        <strain evidence="2 3">SOn1</strain>
    </source>
</reference>
<organism evidence="2 3">
    <name type="scientific">Vibrio nigripulchritudo SOn1</name>
    <dbReference type="NCBI Taxonomy" id="1238450"/>
    <lineage>
        <taxon>Bacteria</taxon>
        <taxon>Pseudomonadati</taxon>
        <taxon>Pseudomonadota</taxon>
        <taxon>Gammaproteobacteria</taxon>
        <taxon>Vibrionales</taxon>
        <taxon>Vibrionaceae</taxon>
        <taxon>Vibrio</taxon>
    </lineage>
</organism>
<feature type="signal peptide" evidence="1">
    <location>
        <begin position="1"/>
        <end position="22"/>
    </location>
</feature>
<dbReference type="RefSeq" id="WP_004405760.1">
    <property type="nucleotide sequence ID" value="NZ_LK391965.1"/>
</dbReference>
<evidence type="ECO:0000313" key="2">
    <source>
        <dbReference type="EMBL" id="CCO49006.1"/>
    </source>
</evidence>
<name>A0AAV2VWZ5_9VIBR</name>
<keyword evidence="1" id="KW-0732">Signal</keyword>
<feature type="chain" id="PRO_5043932089" evidence="1">
    <location>
        <begin position="23"/>
        <end position="324"/>
    </location>
</feature>
<protein>
    <submittedName>
        <fullName evidence="2">Uncharacterized protein</fullName>
    </submittedName>
</protein>
<dbReference type="EMBL" id="CAOF01000172">
    <property type="protein sequence ID" value="CCO49006.1"/>
    <property type="molecule type" value="Genomic_DNA"/>
</dbReference>
<dbReference type="InterPro" id="IPR053851">
    <property type="entry name" value="DUF6929"/>
</dbReference>
<accession>A0AAV2VWZ5</accession>
<evidence type="ECO:0000313" key="3">
    <source>
        <dbReference type="Proteomes" id="UP000018211"/>
    </source>
</evidence>
<dbReference type="Pfam" id="PF22000">
    <property type="entry name" value="DUF6929"/>
    <property type="match status" value="1"/>
</dbReference>
<proteinExistence type="predicted"/>